<accession>A0A9P6J567</accession>
<evidence type="ECO:0000256" key="4">
    <source>
        <dbReference type="SAM" id="Phobius"/>
    </source>
</evidence>
<gene>
    <name evidence="5" type="ORF">BGZ70_007902</name>
</gene>
<evidence type="ECO:0000256" key="2">
    <source>
        <dbReference type="ARBA" id="ARBA00022737"/>
    </source>
</evidence>
<dbReference type="Proteomes" id="UP000738359">
    <property type="component" value="Unassembled WGS sequence"/>
</dbReference>
<comment type="caution">
    <text evidence="5">The sequence shown here is derived from an EMBL/GenBank/DDBJ whole genome shotgun (WGS) entry which is preliminary data.</text>
</comment>
<feature type="compositionally biased region" description="Polar residues" evidence="3">
    <location>
        <begin position="326"/>
        <end position="340"/>
    </location>
</feature>
<evidence type="ECO:0000313" key="6">
    <source>
        <dbReference type="Proteomes" id="UP000738359"/>
    </source>
</evidence>
<dbReference type="Gene3D" id="2.120.10.80">
    <property type="entry name" value="Kelch-type beta propeller"/>
    <property type="match status" value="2"/>
</dbReference>
<evidence type="ECO:0000313" key="5">
    <source>
        <dbReference type="EMBL" id="KAF9962762.1"/>
    </source>
</evidence>
<dbReference type="PANTHER" id="PTHR46093:SF18">
    <property type="entry name" value="FIBRONECTIN TYPE-III DOMAIN-CONTAINING PROTEIN"/>
    <property type="match status" value="1"/>
</dbReference>
<protein>
    <recommendedName>
        <fullName evidence="7">Galactose oxidase</fullName>
    </recommendedName>
</protein>
<keyword evidence="4" id="KW-1133">Transmembrane helix</keyword>
<feature type="compositionally biased region" description="Polar residues" evidence="3">
    <location>
        <begin position="426"/>
        <end position="449"/>
    </location>
</feature>
<sequence length="449" mass="47742">MVSNMAFATLDEKTLYIQGGFINQQLKSNQLFALDLTQQSWSATRPPWKPLNLGAGPQSAPSTSDHTMAVSKDKQRLIVSNPSGAMSTYNISSDSWLDPRILAQSPASTGIHQAAMDPTTGYVYIPSGSDNGASMMVYNPVDGTASTAPMPPAAGQQGLSFFGAAWSTVRQSIILYGGLDSAGMHSHLLEYQPVNSRWVNLNAVGPSPGDVSAPCVVPAYNGAKLVVFGGISTALFSTLGSIYVLDVLSLSWKKGTNIDPSQNRTGMACTVAGDNFVVWGGNNNKHTPIQPLVIYNLKTNVWTNQFSIPAPPPTSATVTSIAGSGPTASVTPGSTDTSVLPSAAGPASGPTSQIIIGLVGGGITVTFALFILGFVLYLRRRRDHRHRRTVPSPDHPLKHQHHPRDTSNDEDEELSTYPPNHLYSHANRSNTASPSVQRTDYSPSVQSSN</sequence>
<feature type="transmembrane region" description="Helical" evidence="4">
    <location>
        <begin position="354"/>
        <end position="378"/>
    </location>
</feature>
<dbReference type="EMBL" id="JAAAHY010000529">
    <property type="protein sequence ID" value="KAF9962762.1"/>
    <property type="molecule type" value="Genomic_DNA"/>
</dbReference>
<reference evidence="5" key="1">
    <citation type="journal article" date="2020" name="Fungal Divers.">
        <title>Resolving the Mortierellaceae phylogeny through synthesis of multi-gene phylogenetics and phylogenomics.</title>
        <authorList>
            <person name="Vandepol N."/>
            <person name="Liber J."/>
            <person name="Desiro A."/>
            <person name="Na H."/>
            <person name="Kennedy M."/>
            <person name="Barry K."/>
            <person name="Grigoriev I.V."/>
            <person name="Miller A.N."/>
            <person name="O'Donnell K."/>
            <person name="Stajich J.E."/>
            <person name="Bonito G."/>
        </authorList>
    </citation>
    <scope>NUCLEOTIDE SEQUENCE</scope>
    <source>
        <strain evidence="5">CK1249</strain>
    </source>
</reference>
<dbReference type="PANTHER" id="PTHR46093">
    <property type="entry name" value="ACYL-COA-BINDING DOMAIN-CONTAINING PROTEIN 5"/>
    <property type="match status" value="1"/>
</dbReference>
<dbReference type="OrthoDB" id="432528at2759"/>
<keyword evidence="4" id="KW-0812">Transmembrane</keyword>
<keyword evidence="4" id="KW-0472">Membrane</keyword>
<organism evidence="5 6">
    <name type="scientific">Mortierella alpina</name>
    <name type="common">Oleaginous fungus</name>
    <name type="synonym">Mortierella renispora</name>
    <dbReference type="NCBI Taxonomy" id="64518"/>
    <lineage>
        <taxon>Eukaryota</taxon>
        <taxon>Fungi</taxon>
        <taxon>Fungi incertae sedis</taxon>
        <taxon>Mucoromycota</taxon>
        <taxon>Mortierellomycotina</taxon>
        <taxon>Mortierellomycetes</taxon>
        <taxon>Mortierellales</taxon>
        <taxon>Mortierellaceae</taxon>
        <taxon>Mortierella</taxon>
    </lineage>
</organism>
<name>A0A9P6J567_MORAP</name>
<dbReference type="Pfam" id="PF24681">
    <property type="entry name" value="Kelch_KLHDC2_KLHL20_DRC7"/>
    <property type="match status" value="1"/>
</dbReference>
<keyword evidence="1" id="KW-0880">Kelch repeat</keyword>
<evidence type="ECO:0008006" key="7">
    <source>
        <dbReference type="Google" id="ProtNLM"/>
    </source>
</evidence>
<evidence type="ECO:0000256" key="3">
    <source>
        <dbReference type="SAM" id="MobiDB-lite"/>
    </source>
</evidence>
<keyword evidence="6" id="KW-1185">Reference proteome</keyword>
<feature type="region of interest" description="Disordered" evidence="3">
    <location>
        <begin position="386"/>
        <end position="449"/>
    </location>
</feature>
<feature type="region of interest" description="Disordered" evidence="3">
    <location>
        <begin position="313"/>
        <end position="347"/>
    </location>
</feature>
<dbReference type="AlphaFoldDB" id="A0A9P6J567"/>
<dbReference type="InterPro" id="IPR015915">
    <property type="entry name" value="Kelch-typ_b-propeller"/>
</dbReference>
<proteinExistence type="predicted"/>
<keyword evidence="2" id="KW-0677">Repeat</keyword>
<evidence type="ECO:0000256" key="1">
    <source>
        <dbReference type="ARBA" id="ARBA00022441"/>
    </source>
</evidence>
<dbReference type="SUPFAM" id="SSF117281">
    <property type="entry name" value="Kelch motif"/>
    <property type="match status" value="1"/>
</dbReference>